<feature type="chain" id="PRO_5047078408" description="Secreted protein" evidence="2">
    <location>
        <begin position="20"/>
        <end position="176"/>
    </location>
</feature>
<dbReference type="Proteomes" id="UP001432060">
    <property type="component" value="Chromosome"/>
</dbReference>
<evidence type="ECO:0000313" key="3">
    <source>
        <dbReference type="EMBL" id="WUT81047.1"/>
    </source>
</evidence>
<evidence type="ECO:0000256" key="1">
    <source>
        <dbReference type="SAM" id="MobiDB-lite"/>
    </source>
</evidence>
<accession>A0ABZ1XCI0</accession>
<gene>
    <name evidence="3" type="ORF">OG515_02020</name>
</gene>
<dbReference type="EMBL" id="CP109019">
    <property type="protein sequence ID" value="WUT81047.1"/>
    <property type="molecule type" value="Genomic_DNA"/>
</dbReference>
<evidence type="ECO:0000313" key="4">
    <source>
        <dbReference type="Proteomes" id="UP001432060"/>
    </source>
</evidence>
<evidence type="ECO:0008006" key="5">
    <source>
        <dbReference type="Google" id="ProtNLM"/>
    </source>
</evidence>
<proteinExistence type="predicted"/>
<keyword evidence="4" id="KW-1185">Reference proteome</keyword>
<dbReference type="RefSeq" id="WP_329395101.1">
    <property type="nucleotide sequence ID" value="NZ_CP109019.1"/>
</dbReference>
<sequence length="176" mass="19051">MAIAAAALAAGPLTATATAGTSAAPANHGPTDAVASAPLNASPPPPGSRIAYDPKAKQGSWANPIIAKERSGFASNCQDRGFYWCKVWDAGPGWFKLGTFLASGSHEYAMTQGISQHYYEVYMDRSWDYGANWTGRMNVVTNELRWSDSIYDGSPYVTRACLWDMTDLVLYCGSWH</sequence>
<reference evidence="3" key="1">
    <citation type="submission" date="2022-10" db="EMBL/GenBank/DDBJ databases">
        <title>The complete genomes of actinobacterial strains from the NBC collection.</title>
        <authorList>
            <person name="Joergensen T.S."/>
            <person name="Alvarez Arevalo M."/>
            <person name="Sterndorff E.B."/>
            <person name="Faurdal D."/>
            <person name="Vuksanovic O."/>
            <person name="Mourched A.-S."/>
            <person name="Charusanti P."/>
            <person name="Shaw S."/>
            <person name="Blin K."/>
            <person name="Weber T."/>
        </authorList>
    </citation>
    <scope>NUCLEOTIDE SEQUENCE</scope>
    <source>
        <strain evidence="3">NBC_00668</strain>
    </source>
</reference>
<feature type="signal peptide" evidence="2">
    <location>
        <begin position="1"/>
        <end position="19"/>
    </location>
</feature>
<organism evidence="3 4">
    <name type="scientific">Streptomyces melanogenes</name>
    <dbReference type="NCBI Taxonomy" id="67326"/>
    <lineage>
        <taxon>Bacteria</taxon>
        <taxon>Bacillati</taxon>
        <taxon>Actinomycetota</taxon>
        <taxon>Actinomycetes</taxon>
        <taxon>Kitasatosporales</taxon>
        <taxon>Streptomycetaceae</taxon>
        <taxon>Streptomyces</taxon>
    </lineage>
</organism>
<keyword evidence="2" id="KW-0732">Signal</keyword>
<name>A0ABZ1XCI0_9ACTN</name>
<feature type="region of interest" description="Disordered" evidence="1">
    <location>
        <begin position="19"/>
        <end position="54"/>
    </location>
</feature>
<protein>
    <recommendedName>
        <fullName evidence="5">Secreted protein</fullName>
    </recommendedName>
</protein>
<evidence type="ECO:0000256" key="2">
    <source>
        <dbReference type="SAM" id="SignalP"/>
    </source>
</evidence>